<proteinExistence type="predicted"/>
<reference evidence="1 2" key="1">
    <citation type="submission" date="2016-11" db="EMBL/GenBank/DDBJ databases">
        <authorList>
            <person name="Jaros S."/>
            <person name="Januszkiewicz K."/>
            <person name="Wedrychowicz H."/>
        </authorList>
    </citation>
    <scope>NUCLEOTIDE SEQUENCE [LARGE SCALE GENOMIC DNA]</scope>
    <source>
        <strain evidence="1 2">GAS86</strain>
    </source>
</reference>
<dbReference type="Proteomes" id="UP000184693">
    <property type="component" value="Unassembled WGS sequence"/>
</dbReference>
<accession>A0A1N6EN61</accession>
<sequence>MLHCATGFCIIPKIVVRTRACRPAIRSPDGDRPTRVSPLAVPLLNPGCIPADVLRRVPLRRRSRKSGNR</sequence>
<evidence type="ECO:0000313" key="2">
    <source>
        <dbReference type="Proteomes" id="UP000184693"/>
    </source>
</evidence>
<name>A0A1N6EN61_9BURK</name>
<evidence type="ECO:0000313" key="1">
    <source>
        <dbReference type="EMBL" id="SIN84455.1"/>
    </source>
</evidence>
<dbReference type="AlphaFoldDB" id="A0A1N6EN61"/>
<organism evidence="1 2">
    <name type="scientific">Paraburkholderia phenazinium</name>
    <dbReference type="NCBI Taxonomy" id="60549"/>
    <lineage>
        <taxon>Bacteria</taxon>
        <taxon>Pseudomonadati</taxon>
        <taxon>Pseudomonadota</taxon>
        <taxon>Betaproteobacteria</taxon>
        <taxon>Burkholderiales</taxon>
        <taxon>Burkholderiaceae</taxon>
        <taxon>Paraburkholderia</taxon>
    </lineage>
</organism>
<dbReference type="EMBL" id="FSRM01000001">
    <property type="protein sequence ID" value="SIN84455.1"/>
    <property type="molecule type" value="Genomic_DNA"/>
</dbReference>
<protein>
    <submittedName>
        <fullName evidence="1">Uncharacterized protein</fullName>
    </submittedName>
</protein>
<gene>
    <name evidence="1" type="ORF">SAMN05444168_0819</name>
</gene>